<sequence>MATLNVSSVVPTSIQAGPLRSATTRGPQQARSTLASASSTYFGTSDSVAPRAQTRAARQVSVGVVRCETKTEKSTSPDIWVGRAAMLGFVAALATEIATGKGVLASAGVSTPQPTLALALATLAGGVTAFGVFRSASSE</sequence>
<gene>
    <name evidence="2" type="ORF">R1flu_006080</name>
</gene>
<name>A0ABD1YV11_9MARC</name>
<feature type="transmembrane region" description="Helical" evidence="1">
    <location>
        <begin position="80"/>
        <end position="104"/>
    </location>
</feature>
<keyword evidence="1" id="KW-0812">Transmembrane</keyword>
<accession>A0ABD1YV11</accession>
<comment type="caution">
    <text evidence="2">The sequence shown here is derived from an EMBL/GenBank/DDBJ whole genome shotgun (WGS) entry which is preliminary data.</text>
</comment>
<evidence type="ECO:0000313" key="3">
    <source>
        <dbReference type="Proteomes" id="UP001605036"/>
    </source>
</evidence>
<dbReference type="AlphaFoldDB" id="A0ABD1YV11"/>
<keyword evidence="3" id="KW-1185">Reference proteome</keyword>
<dbReference type="EMBL" id="JBHFFA010000003">
    <property type="protein sequence ID" value="KAL2634601.1"/>
    <property type="molecule type" value="Genomic_DNA"/>
</dbReference>
<keyword evidence="1" id="KW-1133">Transmembrane helix</keyword>
<organism evidence="2 3">
    <name type="scientific">Riccia fluitans</name>
    <dbReference type="NCBI Taxonomy" id="41844"/>
    <lineage>
        <taxon>Eukaryota</taxon>
        <taxon>Viridiplantae</taxon>
        <taxon>Streptophyta</taxon>
        <taxon>Embryophyta</taxon>
        <taxon>Marchantiophyta</taxon>
        <taxon>Marchantiopsida</taxon>
        <taxon>Marchantiidae</taxon>
        <taxon>Marchantiales</taxon>
        <taxon>Ricciaceae</taxon>
        <taxon>Riccia</taxon>
    </lineage>
</organism>
<evidence type="ECO:0008006" key="4">
    <source>
        <dbReference type="Google" id="ProtNLM"/>
    </source>
</evidence>
<feature type="transmembrane region" description="Helical" evidence="1">
    <location>
        <begin position="116"/>
        <end position="133"/>
    </location>
</feature>
<dbReference type="SUPFAM" id="SSF103511">
    <property type="entry name" value="Chlorophyll a-b binding protein"/>
    <property type="match status" value="1"/>
</dbReference>
<protein>
    <recommendedName>
        <fullName evidence="4">Stress enhanced protein</fullName>
    </recommendedName>
</protein>
<keyword evidence="1" id="KW-0472">Membrane</keyword>
<dbReference type="Proteomes" id="UP001605036">
    <property type="component" value="Unassembled WGS sequence"/>
</dbReference>
<evidence type="ECO:0000256" key="1">
    <source>
        <dbReference type="SAM" id="Phobius"/>
    </source>
</evidence>
<evidence type="ECO:0000313" key="2">
    <source>
        <dbReference type="EMBL" id="KAL2634601.1"/>
    </source>
</evidence>
<reference evidence="2 3" key="1">
    <citation type="submission" date="2024-09" db="EMBL/GenBank/DDBJ databases">
        <title>Chromosome-scale assembly of Riccia fluitans.</title>
        <authorList>
            <person name="Paukszto L."/>
            <person name="Sawicki J."/>
            <person name="Karawczyk K."/>
            <person name="Piernik-Szablinska J."/>
            <person name="Szczecinska M."/>
            <person name="Mazdziarz M."/>
        </authorList>
    </citation>
    <scope>NUCLEOTIDE SEQUENCE [LARGE SCALE GENOMIC DNA]</scope>
    <source>
        <strain evidence="2">Rf_01</strain>
        <tissue evidence="2">Aerial parts of the thallus</tissue>
    </source>
</reference>
<proteinExistence type="predicted"/>